<dbReference type="GO" id="GO:0004019">
    <property type="term" value="F:adenylosuccinate synthase activity"/>
    <property type="evidence" value="ECO:0007669"/>
    <property type="project" value="UniProtKB-UniRule"/>
</dbReference>
<comment type="caution">
    <text evidence="9">The sequence shown here is derived from an EMBL/GenBank/DDBJ whole genome shotgun (WGS) entry which is preliminary data.</text>
</comment>
<dbReference type="PANTHER" id="PTHR11846">
    <property type="entry name" value="ADENYLOSUCCINATE SYNTHETASE"/>
    <property type="match status" value="1"/>
</dbReference>
<dbReference type="Gene3D" id="3.90.170.10">
    <property type="entry name" value="Adenylosuccinate Synthetase, subunit A, domain 3"/>
    <property type="match status" value="1"/>
</dbReference>
<dbReference type="SMART" id="SM00788">
    <property type="entry name" value="Adenylsucc_synt"/>
    <property type="match status" value="1"/>
</dbReference>
<dbReference type="RefSeq" id="WP_135850203.1">
    <property type="nucleotide sequence ID" value="NZ_RHPJ01000003.1"/>
</dbReference>
<sequence length="452" mass="47353">MGERASIPTGVPIVVVGLGFGDESKGATVDHLCATRDVSVVVRGNGGAQAAHNVVAGGVHRTGRLFGAGSLTRTPTLLTAATLVDPEALVREAWELVELGVEDPFDLLTVDPDALVTTPIHRLANRTREDLRGAGRHGSCGMGVGETAWFDLACRAGLAAGAVLGNLAAPADAPGAALRVRDLADRGSIRRRLVELERFYHPLLVRGSHEVPSLAVMTDELAEVGALLRVESSLGCLARAGERGTVVVEGAQGVLLDETYGFHPHTTWSTTRPTAARTLLARAGLGRAYTLGLTRAYTTRHGAGPLPSEDASLVGALPEPHNGVGEYQGAWRTGHLDLVLLDYARQLCGGVDGVGVSHLDVADRVDAVLRYVGGEGAAWSEGGLVHRPGRDLDAMAAITRSLADVVPVREPTDVDRTLALVSRAAGAPVVLTAHGPRREDRSERTRSRAALA</sequence>
<keyword evidence="10" id="KW-1185">Reference proteome</keyword>
<dbReference type="InterPro" id="IPR042111">
    <property type="entry name" value="Adenylosuccinate_synth_dom3"/>
</dbReference>
<dbReference type="Proteomes" id="UP000297318">
    <property type="component" value="Unassembled WGS sequence"/>
</dbReference>
<dbReference type="Gene3D" id="1.10.300.10">
    <property type="entry name" value="Adenylosuccinate Synthetase, subunit A, domain 2"/>
    <property type="match status" value="1"/>
</dbReference>
<evidence type="ECO:0000256" key="3">
    <source>
        <dbReference type="ARBA" id="ARBA00022741"/>
    </source>
</evidence>
<keyword evidence="3 7" id="KW-0547">Nucleotide-binding</keyword>
<feature type="binding site" description="in other chain" evidence="7">
    <location>
        <position position="252"/>
    </location>
    <ligand>
        <name>IMP</name>
        <dbReference type="ChEBI" id="CHEBI:58053"/>
        <note>ligand shared between dimeric partners</note>
    </ligand>
</feature>
<dbReference type="GO" id="GO:0005525">
    <property type="term" value="F:GTP binding"/>
    <property type="evidence" value="ECO:0007669"/>
    <property type="project" value="UniProtKB-UniRule"/>
</dbReference>
<keyword evidence="7" id="KW-0963">Cytoplasm</keyword>
<feature type="active site" description="Proton donor" evidence="7">
    <location>
        <position position="52"/>
    </location>
</feature>
<comment type="subcellular location">
    <subcellularLocation>
        <location evidence="7">Cytoplasm</location>
    </subcellularLocation>
</comment>
<dbReference type="InterPro" id="IPR027417">
    <property type="entry name" value="P-loop_NTPase"/>
</dbReference>
<evidence type="ECO:0000256" key="2">
    <source>
        <dbReference type="ARBA" id="ARBA00022723"/>
    </source>
</evidence>
<evidence type="ECO:0000256" key="5">
    <source>
        <dbReference type="ARBA" id="ARBA00022842"/>
    </source>
</evidence>
<evidence type="ECO:0000256" key="8">
    <source>
        <dbReference type="SAM" id="MobiDB-lite"/>
    </source>
</evidence>
<comment type="cofactor">
    <cofactor evidence="7">
        <name>Mg(2+)</name>
        <dbReference type="ChEBI" id="CHEBI:18420"/>
    </cofactor>
    <text evidence="7">Binds 1 Mg(2+) ion per subunit.</text>
</comment>
<keyword evidence="5 7" id="KW-0460">Magnesium</keyword>
<evidence type="ECO:0000313" key="9">
    <source>
        <dbReference type="EMBL" id="TGO04629.1"/>
    </source>
</evidence>
<dbReference type="OrthoDB" id="3959406at2"/>
<comment type="subunit">
    <text evidence="7">Homodimer.</text>
</comment>
<evidence type="ECO:0000256" key="4">
    <source>
        <dbReference type="ARBA" id="ARBA00022755"/>
    </source>
</evidence>
<dbReference type="Gene3D" id="3.40.440.10">
    <property type="entry name" value="Adenylosuccinate Synthetase, subunit A, domain 1"/>
    <property type="match status" value="1"/>
</dbReference>
<keyword evidence="1 7" id="KW-0436">Ligase</keyword>
<reference evidence="9 10" key="1">
    <citation type="submission" date="2018-11" db="EMBL/GenBank/DDBJ databases">
        <title>Complete genome sequencing of the Actinobacteria Serinibacter sp. K3-2.</title>
        <authorList>
            <person name="Rakitin A.L."/>
            <person name="Beletsky A.V."/>
            <person name="Mardanov A.V."/>
            <person name="Ravin N.V."/>
            <person name="Gromova A.S."/>
            <person name="Filippova S.N."/>
            <person name="Gal'Chenko V.F."/>
        </authorList>
    </citation>
    <scope>NUCLEOTIDE SEQUENCE [LARGE SCALE GENOMIC DNA]</scope>
    <source>
        <strain evidence="9 10">K3-2</strain>
    </source>
</reference>
<comment type="pathway">
    <text evidence="7">Purine metabolism; AMP biosynthesis via de novo pathway; AMP from IMP: step 1/2.</text>
</comment>
<evidence type="ECO:0000256" key="7">
    <source>
        <dbReference type="HAMAP-Rule" id="MF_00011"/>
    </source>
</evidence>
<dbReference type="GO" id="GO:0000287">
    <property type="term" value="F:magnesium ion binding"/>
    <property type="evidence" value="ECO:0007669"/>
    <property type="project" value="UniProtKB-UniRule"/>
</dbReference>
<feature type="compositionally biased region" description="Basic and acidic residues" evidence="8">
    <location>
        <begin position="436"/>
        <end position="446"/>
    </location>
</feature>
<evidence type="ECO:0000256" key="6">
    <source>
        <dbReference type="ARBA" id="ARBA00023134"/>
    </source>
</evidence>
<dbReference type="GO" id="GO:0005737">
    <property type="term" value="C:cytoplasm"/>
    <property type="evidence" value="ECO:0007669"/>
    <property type="project" value="UniProtKB-SubCell"/>
</dbReference>
<dbReference type="InterPro" id="IPR042110">
    <property type="entry name" value="Adenylosuccinate_synth_dom2"/>
</dbReference>
<dbReference type="HAMAP" id="MF_00011">
    <property type="entry name" value="Adenylosucc_synth"/>
    <property type="match status" value="1"/>
</dbReference>
<dbReference type="InterPro" id="IPR001114">
    <property type="entry name" value="Adenylosuccinate_synthetase"/>
</dbReference>
<organism evidence="9 10">
    <name type="scientific">Serinibacter arcticus</name>
    <dbReference type="NCBI Taxonomy" id="1655435"/>
    <lineage>
        <taxon>Bacteria</taxon>
        <taxon>Bacillati</taxon>
        <taxon>Actinomycetota</taxon>
        <taxon>Actinomycetes</taxon>
        <taxon>Micrococcales</taxon>
        <taxon>Beutenbergiaceae</taxon>
        <taxon>Serinibacter</taxon>
    </lineage>
</organism>
<dbReference type="PANTHER" id="PTHR11846:SF0">
    <property type="entry name" value="ADENYLOSUCCINATE SYNTHETASE"/>
    <property type="match status" value="1"/>
</dbReference>
<feature type="binding site" evidence="7">
    <location>
        <position position="22"/>
    </location>
    <ligand>
        <name>Mg(2+)</name>
        <dbReference type="ChEBI" id="CHEBI:18420"/>
    </ligand>
</feature>
<proteinExistence type="inferred from homology"/>
<feature type="binding site" evidence="7">
    <location>
        <begin position="358"/>
        <end position="360"/>
    </location>
    <ligand>
        <name>GTP</name>
        <dbReference type="ChEBI" id="CHEBI:37565"/>
    </ligand>
</feature>
<dbReference type="UniPathway" id="UPA00075">
    <property type="reaction ID" value="UER00335"/>
</dbReference>
<feature type="region of interest" description="Disordered" evidence="8">
    <location>
        <begin position="431"/>
        <end position="452"/>
    </location>
</feature>
<keyword evidence="6 7" id="KW-0342">GTP-binding</keyword>
<keyword evidence="4 7" id="KW-0658">Purine biosynthesis</keyword>
<gene>
    <name evidence="7" type="primary">purA</name>
    <name evidence="9" type="ORF">SERN_2222</name>
</gene>
<feature type="binding site" evidence="7">
    <location>
        <begin position="433"/>
        <end position="435"/>
    </location>
    <ligand>
        <name>GTP</name>
        <dbReference type="ChEBI" id="CHEBI:37565"/>
    </ligand>
</feature>
<dbReference type="GO" id="GO:0046040">
    <property type="term" value="P:IMP metabolic process"/>
    <property type="evidence" value="ECO:0007669"/>
    <property type="project" value="TreeGrafter"/>
</dbReference>
<dbReference type="GO" id="GO:0044208">
    <property type="term" value="P:'de novo' AMP biosynthetic process"/>
    <property type="evidence" value="ECO:0007669"/>
    <property type="project" value="UniProtKB-UniRule"/>
</dbReference>
<feature type="active site" description="Proton acceptor" evidence="7">
    <location>
        <position position="22"/>
    </location>
</feature>
<evidence type="ECO:0000313" key="10">
    <source>
        <dbReference type="Proteomes" id="UP000297318"/>
    </source>
</evidence>
<protein>
    <recommendedName>
        <fullName evidence="7">Adenylosuccinate synthetase</fullName>
        <shortName evidence="7">AMPSase</shortName>
        <shortName evidence="7">AdSS</shortName>
        <ecNumber evidence="7">6.3.4.4</ecNumber>
    </recommendedName>
    <alternativeName>
        <fullName evidence="7">IMP--aspartate ligase</fullName>
    </alternativeName>
</protein>
<comment type="similarity">
    <text evidence="7">Belongs to the adenylosuccinate synthetase family.</text>
</comment>
<accession>A0A4Z1E073</accession>
<dbReference type="EMBL" id="RHPJ01000003">
    <property type="protein sequence ID" value="TGO04629.1"/>
    <property type="molecule type" value="Genomic_DNA"/>
</dbReference>
<name>A0A4Z1E073_9MICO</name>
<feature type="binding site" evidence="7">
    <location>
        <position position="155"/>
    </location>
    <ligand>
        <name>IMP</name>
        <dbReference type="ChEBI" id="CHEBI:58053"/>
        <note>ligand shared between dimeric partners</note>
    </ligand>
</feature>
<comment type="caution">
    <text evidence="7">Lacks conserved residue(s) required for the propagation of feature annotation.</text>
</comment>
<comment type="function">
    <text evidence="7">Plays an important role in the de novo pathway of purine nucleotide biosynthesis. Catalyzes the first committed step in the biosynthesis of AMP from IMP.</text>
</comment>
<dbReference type="SUPFAM" id="SSF52540">
    <property type="entry name" value="P-loop containing nucleoside triphosphate hydrolases"/>
    <property type="match status" value="1"/>
</dbReference>
<evidence type="ECO:0000256" key="1">
    <source>
        <dbReference type="ARBA" id="ARBA00022598"/>
    </source>
</evidence>
<dbReference type="AlphaFoldDB" id="A0A4Z1E073"/>
<dbReference type="Pfam" id="PF00709">
    <property type="entry name" value="Adenylsucc_synt"/>
    <property type="match status" value="1"/>
</dbReference>
<dbReference type="EC" id="6.3.4.4" evidence="7"/>
<comment type="catalytic activity">
    <reaction evidence="7">
        <text>IMP + L-aspartate + GTP = N(6)-(1,2-dicarboxyethyl)-AMP + GDP + phosphate + 2 H(+)</text>
        <dbReference type="Rhea" id="RHEA:15753"/>
        <dbReference type="ChEBI" id="CHEBI:15378"/>
        <dbReference type="ChEBI" id="CHEBI:29991"/>
        <dbReference type="ChEBI" id="CHEBI:37565"/>
        <dbReference type="ChEBI" id="CHEBI:43474"/>
        <dbReference type="ChEBI" id="CHEBI:57567"/>
        <dbReference type="ChEBI" id="CHEBI:58053"/>
        <dbReference type="ChEBI" id="CHEBI:58189"/>
        <dbReference type="EC" id="6.3.4.4"/>
    </reaction>
</comment>
<keyword evidence="2 7" id="KW-0479">Metal-binding</keyword>
<feature type="binding site" description="in other chain" evidence="7">
    <location>
        <position position="267"/>
    </location>
    <ligand>
        <name>IMP</name>
        <dbReference type="ChEBI" id="CHEBI:58053"/>
        <note>ligand shared between dimeric partners</note>
    </ligand>
</feature>
<dbReference type="InterPro" id="IPR042109">
    <property type="entry name" value="Adenylosuccinate_synth_dom1"/>
</dbReference>